<dbReference type="AlphaFoldDB" id="A0AAV2ENH5"/>
<organism evidence="1 2">
    <name type="scientific">Linum trigynum</name>
    <dbReference type="NCBI Taxonomy" id="586398"/>
    <lineage>
        <taxon>Eukaryota</taxon>
        <taxon>Viridiplantae</taxon>
        <taxon>Streptophyta</taxon>
        <taxon>Embryophyta</taxon>
        <taxon>Tracheophyta</taxon>
        <taxon>Spermatophyta</taxon>
        <taxon>Magnoliopsida</taxon>
        <taxon>eudicotyledons</taxon>
        <taxon>Gunneridae</taxon>
        <taxon>Pentapetalae</taxon>
        <taxon>rosids</taxon>
        <taxon>fabids</taxon>
        <taxon>Malpighiales</taxon>
        <taxon>Linaceae</taxon>
        <taxon>Linum</taxon>
    </lineage>
</organism>
<accession>A0AAV2ENH5</accession>
<gene>
    <name evidence="1" type="ORF">LTRI10_LOCUS28279</name>
</gene>
<evidence type="ECO:0000313" key="2">
    <source>
        <dbReference type="Proteomes" id="UP001497516"/>
    </source>
</evidence>
<sequence length="154" mass="17837">MEKRKGGFMCLAGGLFKEHDPQIRGGITKEVIGLVSRRKFEGLDELVLDDGFFHEKVHFDSLSSWSMIPMKGELLEFDLATEENSGPMEMKLEEMDQHREINARRPSEELERDWKKRKHKKWEVKARFARTTWRSGSINLDGKVGLKGKGMIET</sequence>
<dbReference type="EMBL" id="OZ034818">
    <property type="protein sequence ID" value="CAL1387282.1"/>
    <property type="molecule type" value="Genomic_DNA"/>
</dbReference>
<name>A0AAV2ENH5_9ROSI</name>
<reference evidence="1 2" key="1">
    <citation type="submission" date="2024-04" db="EMBL/GenBank/DDBJ databases">
        <authorList>
            <person name="Fracassetti M."/>
        </authorList>
    </citation>
    <scope>NUCLEOTIDE SEQUENCE [LARGE SCALE GENOMIC DNA]</scope>
</reference>
<evidence type="ECO:0000313" key="1">
    <source>
        <dbReference type="EMBL" id="CAL1387282.1"/>
    </source>
</evidence>
<protein>
    <submittedName>
        <fullName evidence="1">Uncharacterized protein</fullName>
    </submittedName>
</protein>
<proteinExistence type="predicted"/>
<dbReference type="Proteomes" id="UP001497516">
    <property type="component" value="Chromosome 5"/>
</dbReference>
<keyword evidence="2" id="KW-1185">Reference proteome</keyword>